<protein>
    <submittedName>
        <fullName evidence="2">Uncharacterized protein</fullName>
    </submittedName>
</protein>
<evidence type="ECO:0000313" key="3">
    <source>
        <dbReference type="Proteomes" id="UP000250235"/>
    </source>
</evidence>
<name>A0A2Z7D3E5_9LAMI</name>
<evidence type="ECO:0000313" key="2">
    <source>
        <dbReference type="EMBL" id="KZV53935.1"/>
    </source>
</evidence>
<reference evidence="2 3" key="1">
    <citation type="journal article" date="2015" name="Proc. Natl. Acad. Sci. U.S.A.">
        <title>The resurrection genome of Boea hygrometrica: A blueprint for survival of dehydration.</title>
        <authorList>
            <person name="Xiao L."/>
            <person name="Yang G."/>
            <person name="Zhang L."/>
            <person name="Yang X."/>
            <person name="Zhao S."/>
            <person name="Ji Z."/>
            <person name="Zhou Q."/>
            <person name="Hu M."/>
            <person name="Wang Y."/>
            <person name="Chen M."/>
            <person name="Xu Y."/>
            <person name="Jin H."/>
            <person name="Xiao X."/>
            <person name="Hu G."/>
            <person name="Bao F."/>
            <person name="Hu Y."/>
            <person name="Wan P."/>
            <person name="Li L."/>
            <person name="Deng X."/>
            <person name="Kuang T."/>
            <person name="Xiang C."/>
            <person name="Zhu J.K."/>
            <person name="Oliver M.J."/>
            <person name="He Y."/>
        </authorList>
    </citation>
    <scope>NUCLEOTIDE SEQUENCE [LARGE SCALE GENOMIC DNA]</scope>
    <source>
        <strain evidence="3">cv. XS01</strain>
    </source>
</reference>
<proteinExistence type="predicted"/>
<gene>
    <name evidence="2" type="ORF">F511_04526</name>
</gene>
<sequence>MASSLISNSLHISFDSVLGMDDAGLVAVFESFVATGLKGFLGCPVVYYEDALTEFFENGLVRDGMILATGYLFYDVASSSGCKLPADSCDWSLKPSAEYDDVTDDVISTNPSADCDDIKADLIFIALAPACASSKLLEWRLLIDSSKVLIIATANRFVNNPTVKKTPVKKAVSKKRPATDAAAEPVVKKKRTTKSKSVSAKETLEILPVAQEAVPLQKIEPTPAAPAEQRPLPKRKSQKRKRRLVLGSDDEIVDSEPVVGSSIVGEAAVEVVDDTAEKEVEPVVESVDEPVSLPAVADVLNEDISTADDVDIIIEQVIAETAQIQTDEGDQDVDTSDVGVKTVEKADEFITEPVEEMETEAFEQSADVAMSLPDILMTIPADCPLPYANMEITPITLGNSISIPGVDEGDWYKASLPKINPEEKGKAPLQFTDPIKGKPPKEIFSLILADIECLV</sequence>
<dbReference type="AlphaFoldDB" id="A0A2Z7D3E5"/>
<accession>A0A2Z7D3E5</accession>
<evidence type="ECO:0000256" key="1">
    <source>
        <dbReference type="SAM" id="MobiDB-lite"/>
    </source>
</evidence>
<feature type="compositionally biased region" description="Basic residues" evidence="1">
    <location>
        <begin position="232"/>
        <end position="244"/>
    </location>
</feature>
<feature type="compositionally biased region" description="Basic residues" evidence="1">
    <location>
        <begin position="166"/>
        <end position="176"/>
    </location>
</feature>
<dbReference type="Proteomes" id="UP000250235">
    <property type="component" value="Unassembled WGS sequence"/>
</dbReference>
<feature type="region of interest" description="Disordered" evidence="1">
    <location>
        <begin position="165"/>
        <end position="194"/>
    </location>
</feature>
<keyword evidence="3" id="KW-1185">Reference proteome</keyword>
<organism evidence="2 3">
    <name type="scientific">Dorcoceras hygrometricum</name>
    <dbReference type="NCBI Taxonomy" id="472368"/>
    <lineage>
        <taxon>Eukaryota</taxon>
        <taxon>Viridiplantae</taxon>
        <taxon>Streptophyta</taxon>
        <taxon>Embryophyta</taxon>
        <taxon>Tracheophyta</taxon>
        <taxon>Spermatophyta</taxon>
        <taxon>Magnoliopsida</taxon>
        <taxon>eudicotyledons</taxon>
        <taxon>Gunneridae</taxon>
        <taxon>Pentapetalae</taxon>
        <taxon>asterids</taxon>
        <taxon>lamiids</taxon>
        <taxon>Lamiales</taxon>
        <taxon>Gesneriaceae</taxon>
        <taxon>Didymocarpoideae</taxon>
        <taxon>Trichosporeae</taxon>
        <taxon>Loxocarpinae</taxon>
        <taxon>Dorcoceras</taxon>
    </lineage>
</organism>
<feature type="region of interest" description="Disordered" evidence="1">
    <location>
        <begin position="218"/>
        <end position="247"/>
    </location>
</feature>
<dbReference type="EMBL" id="KQ989983">
    <property type="protein sequence ID" value="KZV53935.1"/>
    <property type="molecule type" value="Genomic_DNA"/>
</dbReference>